<dbReference type="PANTHER" id="PTHR11929:SF243">
    <property type="entry name" value="FUCOSYLTRANSFERASE"/>
    <property type="match status" value="1"/>
</dbReference>
<dbReference type="InterPro" id="IPR031481">
    <property type="entry name" value="Glyco_tran_10_N"/>
</dbReference>
<keyword evidence="5 12" id="KW-0808">Transferase</keyword>
<evidence type="ECO:0000313" key="15">
    <source>
        <dbReference type="Ensembl" id="ENSLLEP00000033754.1"/>
    </source>
</evidence>
<dbReference type="UniPathway" id="UPA00378"/>
<evidence type="ECO:0000256" key="1">
    <source>
        <dbReference type="ARBA" id="ARBA00004167"/>
    </source>
</evidence>
<evidence type="ECO:0000259" key="13">
    <source>
        <dbReference type="Pfam" id="PF00852"/>
    </source>
</evidence>
<dbReference type="SUPFAM" id="SSF53756">
    <property type="entry name" value="UDP-Glycosyltransferase/glycogen phosphorylase"/>
    <property type="match status" value="1"/>
</dbReference>
<comment type="pathway">
    <text evidence="2">Protein modification; protein glycosylation.</text>
</comment>
<proteinExistence type="inferred from homology"/>
<evidence type="ECO:0000256" key="3">
    <source>
        <dbReference type="ARBA" id="ARBA00008919"/>
    </source>
</evidence>
<evidence type="ECO:0000256" key="6">
    <source>
        <dbReference type="ARBA" id="ARBA00022692"/>
    </source>
</evidence>
<evidence type="ECO:0000256" key="2">
    <source>
        <dbReference type="ARBA" id="ARBA00004922"/>
    </source>
</evidence>
<accession>A0A8C5Q9L9</accession>
<keyword evidence="8 12" id="KW-1133">Transmembrane helix</keyword>
<dbReference type="Gene3D" id="3.40.50.11660">
    <property type="entry name" value="Glycosyl transferase family 10, C-terminal domain"/>
    <property type="match status" value="1"/>
</dbReference>
<comment type="similarity">
    <text evidence="3 12">Belongs to the glycosyltransferase 10 family.</text>
</comment>
<dbReference type="InterPro" id="IPR001503">
    <property type="entry name" value="Glyco_trans_10"/>
</dbReference>
<keyword evidence="4 12" id="KW-0328">Glycosyltransferase</keyword>
<keyword evidence="7" id="KW-0735">Signal-anchor</keyword>
<dbReference type="Pfam" id="PF17039">
    <property type="entry name" value="Glyco_tran_10_N"/>
    <property type="match status" value="1"/>
</dbReference>
<keyword evidence="6 12" id="KW-0812">Transmembrane</keyword>
<evidence type="ECO:0000256" key="8">
    <source>
        <dbReference type="ARBA" id="ARBA00022989"/>
    </source>
</evidence>
<comment type="subcellular location">
    <subcellularLocation>
        <location evidence="12">Golgi apparatus</location>
        <location evidence="12">Golgi stack membrane</location>
        <topology evidence="12">Single-pass type II membrane protein</topology>
    </subcellularLocation>
    <subcellularLocation>
        <location evidence="1">Membrane</location>
        <topology evidence="1">Single-pass membrane protein</topology>
    </subcellularLocation>
</comment>
<dbReference type="Ensembl" id="ENSLLET00000035035.1">
    <property type="protein sequence ID" value="ENSLLEP00000033754.1"/>
    <property type="gene ID" value="ENSLLEG00000021362.1"/>
</dbReference>
<dbReference type="AlphaFoldDB" id="A0A8C5Q9L9"/>
<comment type="catalytic activity">
    <reaction evidence="11">
        <text>an N-acetyl-alpha-neuraminyl-(2-&gt;3)-beta-D-galactosyl-(1-&gt;4)-N-acetyl-beta-D-glucosaminyl derivative + GDP-beta-L-fucose = an alpha-Neu5Ac-(2-&gt;3)-beta-D-Gal-(1-&gt;4)-[alpha-L-Fuc-(1-&gt;3)]-beta-D-GlcNAc derivative + GDP + H(+)</text>
        <dbReference type="Rhea" id="RHEA:56076"/>
        <dbReference type="ChEBI" id="CHEBI:15378"/>
        <dbReference type="ChEBI" id="CHEBI:57273"/>
        <dbReference type="ChEBI" id="CHEBI:58189"/>
        <dbReference type="ChEBI" id="CHEBI:136545"/>
        <dbReference type="ChEBI" id="CHEBI:139509"/>
    </reaction>
    <physiologicalReaction direction="left-to-right" evidence="11">
        <dbReference type="Rhea" id="RHEA:56077"/>
    </physiologicalReaction>
</comment>
<feature type="transmembrane region" description="Helical" evidence="12">
    <location>
        <begin position="21"/>
        <end position="39"/>
    </location>
</feature>
<evidence type="ECO:0000313" key="16">
    <source>
        <dbReference type="Proteomes" id="UP000694569"/>
    </source>
</evidence>
<keyword evidence="9 12" id="KW-0472">Membrane</keyword>
<dbReference type="OrthoDB" id="427096at2759"/>
<dbReference type="EC" id="2.4.1.-" evidence="12"/>
<name>A0A8C5Q9L9_9ANUR</name>
<reference evidence="15" key="2">
    <citation type="submission" date="2025-09" db="UniProtKB">
        <authorList>
            <consortium name="Ensembl"/>
        </authorList>
    </citation>
    <scope>IDENTIFICATION</scope>
</reference>
<organism evidence="15 16">
    <name type="scientific">Leptobrachium leishanense</name>
    <name type="common">Leishan spiny toad</name>
    <dbReference type="NCBI Taxonomy" id="445787"/>
    <lineage>
        <taxon>Eukaryota</taxon>
        <taxon>Metazoa</taxon>
        <taxon>Chordata</taxon>
        <taxon>Craniata</taxon>
        <taxon>Vertebrata</taxon>
        <taxon>Euteleostomi</taxon>
        <taxon>Amphibia</taxon>
        <taxon>Batrachia</taxon>
        <taxon>Anura</taxon>
        <taxon>Pelobatoidea</taxon>
        <taxon>Megophryidae</taxon>
        <taxon>Leptobrachium</taxon>
    </lineage>
</organism>
<dbReference type="PANTHER" id="PTHR11929">
    <property type="entry name" value="ALPHA- 1,3 -FUCOSYLTRANSFERASE"/>
    <property type="match status" value="1"/>
</dbReference>
<dbReference type="GeneTree" id="ENSGT00940000163125"/>
<evidence type="ECO:0000256" key="4">
    <source>
        <dbReference type="ARBA" id="ARBA00022676"/>
    </source>
</evidence>
<protein>
    <recommendedName>
        <fullName evidence="12">Fucosyltransferase</fullName>
        <ecNumber evidence="12">2.4.1.-</ecNumber>
    </recommendedName>
</protein>
<keyword evidence="10" id="KW-0325">Glycoprotein</keyword>
<dbReference type="Pfam" id="PF00852">
    <property type="entry name" value="Glyco_transf_10"/>
    <property type="match status" value="1"/>
</dbReference>
<evidence type="ECO:0000256" key="10">
    <source>
        <dbReference type="ARBA" id="ARBA00023180"/>
    </source>
</evidence>
<evidence type="ECO:0000259" key="14">
    <source>
        <dbReference type="Pfam" id="PF17039"/>
    </source>
</evidence>
<evidence type="ECO:0000256" key="5">
    <source>
        <dbReference type="ARBA" id="ARBA00022679"/>
    </source>
</evidence>
<sequence>MKLKMKGSVGSLKKPVPKLKIICIVTLISLVSIYLWLSISAFEVTIIPKDDQCNRLADLQPFFQGNKSIKQILILVWTWPFGEHFPLDTCLSKFGVPGCKLTVDRKVSDHADAIIIHHFDIMDRGELLPKGPRPHYQRWIWFNLESPVIANNLDMLDNLMNMTMTYRQDSDIFIPYGYLKPVKERQTFRIPTKTKLVAWVVSKWYPDTSRVHYYEELKKHIQIDVYGEKHMPLSWMDFAATLEKYKFYLAFENCEHKDYISETLWRNAFGNGIVPVVLGSSRENYERFIPPDSFIHVNDFSSPKDLAEFLLDLDKDDVKYMRYFNWRAQHVMKREIGWENHFCKACAALHKTKGHRVISSIAKWFLSK</sequence>
<evidence type="ECO:0000256" key="9">
    <source>
        <dbReference type="ARBA" id="ARBA00023136"/>
    </source>
</evidence>
<reference evidence="15" key="1">
    <citation type="submission" date="2025-08" db="UniProtKB">
        <authorList>
            <consortium name="Ensembl"/>
        </authorList>
    </citation>
    <scope>IDENTIFICATION</scope>
</reference>
<dbReference type="GO" id="GO:0032580">
    <property type="term" value="C:Golgi cisterna membrane"/>
    <property type="evidence" value="ECO:0007669"/>
    <property type="project" value="UniProtKB-SubCell"/>
</dbReference>
<feature type="domain" description="Fucosyltransferase C-terminal" evidence="13">
    <location>
        <begin position="191"/>
        <end position="364"/>
    </location>
</feature>
<keyword evidence="12" id="KW-0333">Golgi apparatus</keyword>
<dbReference type="InterPro" id="IPR055270">
    <property type="entry name" value="Glyco_tran_10_C"/>
</dbReference>
<evidence type="ECO:0000256" key="7">
    <source>
        <dbReference type="ARBA" id="ARBA00022968"/>
    </source>
</evidence>
<evidence type="ECO:0000256" key="11">
    <source>
        <dbReference type="ARBA" id="ARBA00036481"/>
    </source>
</evidence>
<evidence type="ECO:0000256" key="12">
    <source>
        <dbReference type="RuleBase" id="RU003832"/>
    </source>
</evidence>
<keyword evidence="16" id="KW-1185">Reference proteome</keyword>
<feature type="domain" description="Fucosyltransferase N-terminal" evidence="14">
    <location>
        <begin position="71"/>
        <end position="177"/>
    </location>
</feature>
<dbReference type="FunFam" id="3.40.50.11660:FF:000001">
    <property type="entry name" value="alpha-(1,3)-fucosyltransferase 9"/>
    <property type="match status" value="1"/>
</dbReference>
<dbReference type="GO" id="GO:0046920">
    <property type="term" value="F:alpha-(1-&gt;3)-fucosyltransferase activity"/>
    <property type="evidence" value="ECO:0007669"/>
    <property type="project" value="TreeGrafter"/>
</dbReference>
<dbReference type="Proteomes" id="UP000694569">
    <property type="component" value="Unplaced"/>
</dbReference>
<dbReference type="InterPro" id="IPR038577">
    <property type="entry name" value="GT10-like_C_sf"/>
</dbReference>